<dbReference type="GO" id="GO:0016020">
    <property type="term" value="C:membrane"/>
    <property type="evidence" value="ECO:0007669"/>
    <property type="project" value="UniProtKB-SubCell"/>
</dbReference>
<evidence type="ECO:0000256" key="2">
    <source>
        <dbReference type="ARBA" id="ARBA00007866"/>
    </source>
</evidence>
<comment type="subcellular location">
    <subcellularLocation>
        <location evidence="1">Membrane</location>
        <topology evidence="1">Multi-pass membrane protein</topology>
    </subcellularLocation>
</comment>
<dbReference type="GO" id="GO:0004129">
    <property type="term" value="F:cytochrome-c oxidase activity"/>
    <property type="evidence" value="ECO:0007669"/>
    <property type="project" value="UniProtKB-EC"/>
</dbReference>
<comment type="catalytic activity">
    <reaction evidence="13">
        <text>4 Fe(II)-[cytochrome c] + O2 + 8 H(+)(in) = 4 Fe(III)-[cytochrome c] + 2 H2O + 4 H(+)(out)</text>
        <dbReference type="Rhea" id="RHEA:11436"/>
        <dbReference type="Rhea" id="RHEA-COMP:10350"/>
        <dbReference type="Rhea" id="RHEA-COMP:14399"/>
        <dbReference type="ChEBI" id="CHEBI:15377"/>
        <dbReference type="ChEBI" id="CHEBI:15378"/>
        <dbReference type="ChEBI" id="CHEBI:15379"/>
        <dbReference type="ChEBI" id="CHEBI:29033"/>
        <dbReference type="ChEBI" id="CHEBI:29034"/>
        <dbReference type="EC" id="7.1.1.9"/>
    </reaction>
</comment>
<gene>
    <name evidence="16" type="primary">coxB</name>
    <name evidence="16" type="ORF">PCA10_29530</name>
</gene>
<evidence type="ECO:0000256" key="5">
    <source>
        <dbReference type="ARBA" id="ARBA00022692"/>
    </source>
</evidence>
<comment type="similarity">
    <text evidence="2">Belongs to the cytochrome c oxidase subunit 2 family.</text>
</comment>
<evidence type="ECO:0000256" key="6">
    <source>
        <dbReference type="ARBA" id="ARBA00022723"/>
    </source>
</evidence>
<dbReference type="AlphaFoldDB" id="S6AJK3"/>
<sequence>MPDQGDRGADIELAKFQRDFALRGLTGTLLCHDSLPLGRDHHPIEKQRSPLLALAQAGSLIALTGCSGSLSTLSPSGPAAGSIATMWWVMLAGAGLLFALVMALFLLVVFRPGWGSRVSPARWVVLGGLALPAIVLLPMIAYALIAGERLLPLPGTTPPRIEAVAKQWSWTFRYPDQGALETRDVLHLPAGTPVDIDVSSEDVIHAFWVPRLAGKIDAVPGHVNRLRIQADHPGRYDGLCNEFCGTNHTHMRFSVVVHSPEDFPAALARAAATTKAEQ</sequence>
<organism evidence="16 17">
    <name type="scientific">Metapseudomonas resinovorans NBRC 106553</name>
    <dbReference type="NCBI Taxonomy" id="1245471"/>
    <lineage>
        <taxon>Bacteria</taxon>
        <taxon>Pseudomonadati</taxon>
        <taxon>Pseudomonadota</taxon>
        <taxon>Gammaproteobacteria</taxon>
        <taxon>Pseudomonadales</taxon>
        <taxon>Pseudomonadaceae</taxon>
        <taxon>Metapseudomonas</taxon>
    </lineage>
</organism>
<keyword evidence="6" id="KW-0479">Metal-binding</keyword>
<dbReference type="InterPro" id="IPR014222">
    <property type="entry name" value="Cyt_c_oxidase_su2"/>
</dbReference>
<evidence type="ECO:0000259" key="15">
    <source>
        <dbReference type="PROSITE" id="PS50857"/>
    </source>
</evidence>
<evidence type="ECO:0000256" key="9">
    <source>
        <dbReference type="ARBA" id="ARBA00023008"/>
    </source>
</evidence>
<dbReference type="eggNOG" id="COG1622">
    <property type="taxonomic scope" value="Bacteria"/>
</dbReference>
<keyword evidence="10 14" id="KW-0472">Membrane</keyword>
<dbReference type="GO" id="GO:0042773">
    <property type="term" value="P:ATP synthesis coupled electron transport"/>
    <property type="evidence" value="ECO:0007669"/>
    <property type="project" value="TreeGrafter"/>
</dbReference>
<dbReference type="Proteomes" id="UP000015503">
    <property type="component" value="Chromosome"/>
</dbReference>
<dbReference type="GO" id="GO:0005507">
    <property type="term" value="F:copper ion binding"/>
    <property type="evidence" value="ECO:0007669"/>
    <property type="project" value="InterPro"/>
</dbReference>
<dbReference type="EMBL" id="AP013068">
    <property type="protein sequence ID" value="BAN48685.1"/>
    <property type="molecule type" value="Genomic_DNA"/>
</dbReference>
<keyword evidence="5 14" id="KW-0812">Transmembrane</keyword>
<dbReference type="PATRIC" id="fig|1245471.3.peg.2972"/>
<reference evidence="16 17" key="1">
    <citation type="journal article" date="2013" name="Genome Announc.">
        <title>Complete Genome Sequence of the Carbazole Degrader Pseudomonas resinovorans Strain CA10 (NBRC 106553).</title>
        <authorList>
            <person name="Shintani M."/>
            <person name="Hosoyama A."/>
            <person name="Ohji S."/>
            <person name="Tsuchikane K."/>
            <person name="Takarada H."/>
            <person name="Yamazoe A."/>
            <person name="Fujita N."/>
            <person name="Nojiri H."/>
        </authorList>
    </citation>
    <scope>NUCLEOTIDE SEQUENCE [LARGE SCALE GENOMIC DNA]</scope>
    <source>
        <strain evidence="16 17">NBRC 106553</strain>
    </source>
</reference>
<feature type="domain" description="Cytochrome oxidase subunit II copper A binding" evidence="15">
    <location>
        <begin position="156"/>
        <end position="269"/>
    </location>
</feature>
<evidence type="ECO:0000256" key="7">
    <source>
        <dbReference type="ARBA" id="ARBA00022982"/>
    </source>
</evidence>
<evidence type="ECO:0000256" key="1">
    <source>
        <dbReference type="ARBA" id="ARBA00004141"/>
    </source>
</evidence>
<keyword evidence="17" id="KW-1185">Reference proteome</keyword>
<evidence type="ECO:0000256" key="11">
    <source>
        <dbReference type="ARBA" id="ARBA00024688"/>
    </source>
</evidence>
<dbReference type="InterPro" id="IPR045187">
    <property type="entry name" value="CcO_II"/>
</dbReference>
<evidence type="ECO:0000256" key="10">
    <source>
        <dbReference type="ARBA" id="ARBA00023136"/>
    </source>
</evidence>
<proteinExistence type="inferred from homology"/>
<accession>S6AJK3</accession>
<keyword evidence="7" id="KW-0249">Electron transport</keyword>
<evidence type="ECO:0000256" key="4">
    <source>
        <dbReference type="ARBA" id="ARBA00022660"/>
    </source>
</evidence>
<dbReference type="InterPro" id="IPR002429">
    <property type="entry name" value="CcO_II-like_C"/>
</dbReference>
<protein>
    <recommendedName>
        <fullName evidence="12">Cytochrome aa3 subunit 2</fullName>
    </recommendedName>
</protein>
<dbReference type="PRINTS" id="PR01166">
    <property type="entry name" value="CYCOXIDASEII"/>
</dbReference>
<dbReference type="Pfam" id="PF00116">
    <property type="entry name" value="COX2"/>
    <property type="match status" value="1"/>
</dbReference>
<dbReference type="PANTHER" id="PTHR22888">
    <property type="entry name" value="CYTOCHROME C OXIDASE, SUBUNIT II"/>
    <property type="match status" value="1"/>
</dbReference>
<keyword evidence="4" id="KW-0679">Respiratory chain</keyword>
<dbReference type="HOGENOM" id="CLU_036876_1_2_6"/>
<evidence type="ECO:0000256" key="3">
    <source>
        <dbReference type="ARBA" id="ARBA00022448"/>
    </source>
</evidence>
<evidence type="ECO:0000256" key="12">
    <source>
        <dbReference type="ARBA" id="ARBA00031399"/>
    </source>
</evidence>
<dbReference type="KEGG" id="pre:PCA10_29530"/>
<feature type="transmembrane region" description="Helical" evidence="14">
    <location>
        <begin position="85"/>
        <end position="110"/>
    </location>
</feature>
<dbReference type="NCBIfam" id="TIGR02866">
    <property type="entry name" value="CoxB"/>
    <property type="match status" value="1"/>
</dbReference>
<dbReference type="OrthoDB" id="9781261at2"/>
<feature type="transmembrane region" description="Helical" evidence="14">
    <location>
        <begin position="122"/>
        <end position="145"/>
    </location>
</feature>
<dbReference type="Gene3D" id="2.60.40.420">
    <property type="entry name" value="Cupredoxins - blue copper proteins"/>
    <property type="match status" value="1"/>
</dbReference>
<keyword evidence="9" id="KW-0186">Copper</keyword>
<evidence type="ECO:0000256" key="14">
    <source>
        <dbReference type="SAM" id="Phobius"/>
    </source>
</evidence>
<comment type="function">
    <text evidence="11">Subunits I and II form the functional core of the enzyme complex. Electrons originating in cytochrome c are transferred via heme a and Cu(A) to the binuclear center formed by heme a3 and Cu(B).</text>
</comment>
<dbReference type="InterPro" id="IPR001505">
    <property type="entry name" value="Copper_CuA"/>
</dbReference>
<dbReference type="PROSITE" id="PS50857">
    <property type="entry name" value="COX2_CUA"/>
    <property type="match status" value="1"/>
</dbReference>
<dbReference type="PROSITE" id="PS00078">
    <property type="entry name" value="COX2"/>
    <property type="match status" value="1"/>
</dbReference>
<feature type="transmembrane region" description="Helical" evidence="14">
    <location>
        <begin position="51"/>
        <end position="73"/>
    </location>
</feature>
<dbReference type="SUPFAM" id="SSF49503">
    <property type="entry name" value="Cupredoxins"/>
    <property type="match status" value="1"/>
</dbReference>
<evidence type="ECO:0000256" key="8">
    <source>
        <dbReference type="ARBA" id="ARBA00022989"/>
    </source>
</evidence>
<keyword evidence="8 14" id="KW-1133">Transmembrane helix</keyword>
<evidence type="ECO:0000313" key="17">
    <source>
        <dbReference type="Proteomes" id="UP000015503"/>
    </source>
</evidence>
<name>S6AJK3_METRE</name>
<keyword evidence="3" id="KW-0813">Transport</keyword>
<dbReference type="STRING" id="1245471.PCA10_29530"/>
<dbReference type="InterPro" id="IPR008972">
    <property type="entry name" value="Cupredoxin"/>
</dbReference>
<dbReference type="PANTHER" id="PTHR22888:SF9">
    <property type="entry name" value="CYTOCHROME C OXIDASE SUBUNIT 2"/>
    <property type="match status" value="1"/>
</dbReference>
<dbReference type="GO" id="GO:0016491">
    <property type="term" value="F:oxidoreductase activity"/>
    <property type="evidence" value="ECO:0007669"/>
    <property type="project" value="InterPro"/>
</dbReference>
<evidence type="ECO:0000313" key="16">
    <source>
        <dbReference type="EMBL" id="BAN48685.1"/>
    </source>
</evidence>
<evidence type="ECO:0000256" key="13">
    <source>
        <dbReference type="ARBA" id="ARBA00047816"/>
    </source>
</evidence>